<evidence type="ECO:0000313" key="4">
    <source>
        <dbReference type="Proteomes" id="UP000195607"/>
    </source>
</evidence>
<gene>
    <name evidence="2" type="ORF">CPM_0615</name>
    <name evidence="1" type="ORF">CSP5_0637</name>
</gene>
<reference evidence="3" key="3">
    <citation type="submission" date="2016-06" db="EMBL/GenBank/DDBJ databases">
        <authorList>
            <person name="Toshchakov V.S."/>
        </authorList>
    </citation>
    <scope>NUCLEOTIDE SEQUENCE [LARGE SCALE GENOMIC DNA]</scope>
    <source>
        <strain>PM4 (JCM 30641</strain>
        <strain evidence="3">\VKM B-2940)</strain>
    </source>
</reference>
<evidence type="ECO:0000313" key="3">
    <source>
        <dbReference type="Proteomes" id="UP000187822"/>
    </source>
</evidence>
<evidence type="ECO:0000313" key="2">
    <source>
        <dbReference type="EMBL" id="SJK84486.1"/>
    </source>
</evidence>
<dbReference type="EMBL" id="LT671858">
    <property type="protein sequence ID" value="SIM49990.1"/>
    <property type="molecule type" value="Genomic_DNA"/>
</dbReference>
<reference evidence="2" key="2">
    <citation type="submission" date="2016-06" db="EMBL/GenBank/DDBJ databases">
        <authorList>
            <person name="Olsen C.W."/>
            <person name="Carey S."/>
            <person name="Hinshaw L."/>
            <person name="Karasin A.I."/>
        </authorList>
    </citation>
    <scope>NUCLEOTIDE SEQUENCE [LARGE SCALE GENOMIC DNA]</scope>
    <source>
        <strain evidence="2">PM4</strain>
    </source>
</reference>
<keyword evidence="3" id="KW-1185">Reference proteome</keyword>
<evidence type="ECO:0000313" key="1">
    <source>
        <dbReference type="EMBL" id="SIM49990.1"/>
    </source>
</evidence>
<dbReference type="AlphaFoldDB" id="A0A1N5TNB6"/>
<dbReference type="Proteomes" id="UP000195607">
    <property type="component" value="Chromosome I"/>
</dbReference>
<dbReference type="Pfam" id="PF21983">
    <property type="entry name" value="NikA-like"/>
    <property type="match status" value="1"/>
</dbReference>
<dbReference type="RefSeq" id="WP_077076031.1">
    <property type="nucleotide sequence ID" value="NZ_LT671858.1"/>
</dbReference>
<dbReference type="KEGG" id="cdiv:CPM_0615"/>
<dbReference type="GeneID" id="95972311"/>
<dbReference type="InterPro" id="IPR053842">
    <property type="entry name" value="NikA-like"/>
</dbReference>
<sequence length="90" mass="10276">MAFSGGLLEILIRIYSKDIILSFLKCNKPYNVLSINIIVLNSTKYNKISVYIRKEEKAIIEEKALLEGVSISRYLVLAALHNDLNFEKSK</sequence>
<organism evidence="1 4">
    <name type="scientific">Cuniculiplasma divulgatum</name>
    <dbReference type="NCBI Taxonomy" id="1673428"/>
    <lineage>
        <taxon>Archaea</taxon>
        <taxon>Methanobacteriati</taxon>
        <taxon>Thermoplasmatota</taxon>
        <taxon>Thermoplasmata</taxon>
        <taxon>Thermoplasmatales</taxon>
        <taxon>Cuniculiplasmataceae</taxon>
        <taxon>Cuniculiplasma</taxon>
    </lineage>
</organism>
<name>A0A1N5TNB6_9ARCH</name>
<reference evidence="1 4" key="1">
    <citation type="submission" date="2016-04" db="EMBL/GenBank/DDBJ databases">
        <authorList>
            <person name="Evans L.H."/>
            <person name="Alamgir A."/>
            <person name="Owens N."/>
            <person name="Weber N.D."/>
            <person name="Virtaneva K."/>
            <person name="Barbian K."/>
            <person name="Babar A."/>
            <person name="Rosenke K."/>
        </authorList>
    </citation>
    <scope>NUCLEOTIDE SEQUENCE [LARGE SCALE GENOMIC DNA]</scope>
    <source>
        <strain evidence="1">S5</strain>
        <strain evidence="4">S5(T) (JCM 30642 \VKM B-2941)</strain>
    </source>
</reference>
<accession>A0A1N5TNB6</accession>
<dbReference type="EMBL" id="LT719092">
    <property type="protein sequence ID" value="SJK84486.1"/>
    <property type="molecule type" value="Genomic_DNA"/>
</dbReference>
<dbReference type="STRING" id="1673428.CPM_0615"/>
<dbReference type="Proteomes" id="UP000187822">
    <property type="component" value="Chromosome I"/>
</dbReference>
<proteinExistence type="predicted"/>
<protein>
    <submittedName>
        <fullName evidence="1">Uncharacterized protein</fullName>
    </submittedName>
</protein>